<comment type="caution">
    <text evidence="2">The sequence shown here is derived from an EMBL/GenBank/DDBJ whole genome shotgun (WGS) entry which is preliminary data.</text>
</comment>
<keyword evidence="3" id="KW-1185">Reference proteome</keyword>
<evidence type="ECO:0000256" key="1">
    <source>
        <dbReference type="SAM" id="Phobius"/>
    </source>
</evidence>
<name>A0A8T0I181_CERPU</name>
<accession>A0A8T0I181</accession>
<dbReference type="Proteomes" id="UP000822688">
    <property type="component" value="Chromosome 5"/>
</dbReference>
<dbReference type="EMBL" id="CM026425">
    <property type="protein sequence ID" value="KAG0576689.1"/>
    <property type="molecule type" value="Genomic_DNA"/>
</dbReference>
<keyword evidence="1" id="KW-0812">Transmembrane</keyword>
<keyword evidence="1" id="KW-0472">Membrane</keyword>
<dbReference type="PANTHER" id="PTHR31210">
    <property type="entry name" value="OS06G0731900 PROTEIN"/>
    <property type="match status" value="1"/>
</dbReference>
<keyword evidence="1" id="KW-1133">Transmembrane helix</keyword>
<sequence length="376" mass="43033">MASVGGVASPKPRQMMKFIIVAVAGGLLGAFLSMFFMQYGVSSYIGTPSTETQVPEYVNYRPAAPREMEAGTCTRDRPQGTESLPPGIIHVESDLFPRRLWGKPEEDLPVTPKYLLTITVGVGQKAFINEVVQKFSKEFQILLFHYDGKVSEWDDYEWSKNAIHIAARKQAKWWYAKRFLHPDIVEPYEYIFIWDEDLDVKHFNALRYIELVKKYGLEVSQPSLDASRGTTWAMTRHRGDVEVHKEAVEHPGWCPDPLKPPCAGFVEIMAPVFSRKAWRCIWYIIQNDLIHGWGLDFSMRRCVEPAYEKIGVVDEQWITHVGVPSLGNQGDSIGGRAPWEGVRERCRYEWDVYSKRWKAADDRQAELDAALNTTQA</sequence>
<organism evidence="2 3">
    <name type="scientific">Ceratodon purpureus</name>
    <name type="common">Fire moss</name>
    <name type="synonym">Dicranum purpureum</name>
    <dbReference type="NCBI Taxonomy" id="3225"/>
    <lineage>
        <taxon>Eukaryota</taxon>
        <taxon>Viridiplantae</taxon>
        <taxon>Streptophyta</taxon>
        <taxon>Embryophyta</taxon>
        <taxon>Bryophyta</taxon>
        <taxon>Bryophytina</taxon>
        <taxon>Bryopsida</taxon>
        <taxon>Dicranidae</taxon>
        <taxon>Pseudoditrichales</taxon>
        <taxon>Ditrichaceae</taxon>
        <taxon>Ceratodon</taxon>
    </lineage>
</organism>
<evidence type="ECO:0000313" key="2">
    <source>
        <dbReference type="EMBL" id="KAG0576689.1"/>
    </source>
</evidence>
<reference evidence="2" key="1">
    <citation type="submission" date="2020-06" db="EMBL/GenBank/DDBJ databases">
        <title>WGS assembly of Ceratodon purpureus strain R40.</title>
        <authorList>
            <person name="Carey S.B."/>
            <person name="Jenkins J."/>
            <person name="Shu S."/>
            <person name="Lovell J.T."/>
            <person name="Sreedasyam A."/>
            <person name="Maumus F."/>
            <person name="Tiley G.P."/>
            <person name="Fernandez-Pozo N."/>
            <person name="Barry K."/>
            <person name="Chen C."/>
            <person name="Wang M."/>
            <person name="Lipzen A."/>
            <person name="Daum C."/>
            <person name="Saski C.A."/>
            <person name="Payton A.C."/>
            <person name="Mcbreen J.C."/>
            <person name="Conrad R.E."/>
            <person name="Kollar L.M."/>
            <person name="Olsson S."/>
            <person name="Huttunen S."/>
            <person name="Landis J.B."/>
            <person name="Wickett N.J."/>
            <person name="Johnson M.G."/>
            <person name="Rensing S.A."/>
            <person name="Grimwood J."/>
            <person name="Schmutz J."/>
            <person name="Mcdaniel S.F."/>
        </authorList>
    </citation>
    <scope>NUCLEOTIDE SEQUENCE</scope>
    <source>
        <strain evidence="2">R40</strain>
    </source>
</reference>
<gene>
    <name evidence="2" type="ORF">KC19_5G099900</name>
</gene>
<evidence type="ECO:0000313" key="3">
    <source>
        <dbReference type="Proteomes" id="UP000822688"/>
    </source>
</evidence>
<proteinExistence type="predicted"/>
<dbReference type="InterPro" id="IPR007877">
    <property type="entry name" value="DUF707"/>
</dbReference>
<protein>
    <submittedName>
        <fullName evidence="2">Uncharacterized protein</fullName>
    </submittedName>
</protein>
<dbReference type="Pfam" id="PF05212">
    <property type="entry name" value="DUF707"/>
    <property type="match status" value="1"/>
</dbReference>
<dbReference type="PANTHER" id="PTHR31210:SF43">
    <property type="entry name" value="STORAGE PROTEIN-RELATED"/>
    <property type="match status" value="1"/>
</dbReference>
<dbReference type="AlphaFoldDB" id="A0A8T0I181"/>
<feature type="transmembrane region" description="Helical" evidence="1">
    <location>
        <begin position="18"/>
        <end position="41"/>
    </location>
</feature>